<reference evidence="1 2" key="2">
    <citation type="journal article" date="2013" name="Int. J. Syst. Evol. Microbiol.">
        <title>Methylophaga nitratireducenticrescens sp. nov. and Methylophaga frappieri sp. nov., isolated from the biofilm of the methanol-fed denitrification system treating the seawater at the Montreal Biodome.</title>
        <authorList>
            <person name="Villeneuve C."/>
            <person name="Martineau C."/>
            <person name="Mauffrey F."/>
            <person name="Villemur R."/>
        </authorList>
    </citation>
    <scope>NUCLEOTIDE SEQUENCE [LARGE SCALE GENOMIC DNA]</scope>
    <source>
        <strain evidence="1 2">JAM1</strain>
    </source>
</reference>
<dbReference type="PATRIC" id="fig|754476.3.peg.508"/>
<organism evidence="1 2">
    <name type="scientific">Methylophaga nitratireducenticrescens</name>
    <dbReference type="NCBI Taxonomy" id="754476"/>
    <lineage>
        <taxon>Bacteria</taxon>
        <taxon>Pseudomonadati</taxon>
        <taxon>Pseudomonadota</taxon>
        <taxon>Gammaproteobacteria</taxon>
        <taxon>Thiotrichales</taxon>
        <taxon>Piscirickettsiaceae</taxon>
        <taxon>Methylophaga</taxon>
    </lineage>
</organism>
<sequence>MKNYSIALLICLGIPHFSNAQQSDMHVIADGRVPLESPDQGHWLTHPAVLQAANKARPYWQEQNSVYEEDFRIMASSQGDFTRPQSKQTAVLYLLSRWPRCCSNMGLAILEEDQLIRNIVFSGGTHHLYTVADINHDNLDELALISSFGMGGSNESSVSIVSLPADKAVLLGRMPLVLDNCAAIREDSKHTAFRISVNQHATDTFKLEEFQQDCEIPENEMTSSVKSIPIESNDVNDEYIDLPIT</sequence>
<name>I1XG44_METNJ</name>
<dbReference type="AlphaFoldDB" id="I1XG44"/>
<gene>
    <name evidence="1" type="ordered locus">Q7A_517</name>
</gene>
<evidence type="ECO:0000313" key="1">
    <source>
        <dbReference type="EMBL" id="AFI83363.1"/>
    </source>
</evidence>
<dbReference type="EMBL" id="CP003390">
    <property type="protein sequence ID" value="AFI83363.1"/>
    <property type="molecule type" value="Genomic_DNA"/>
</dbReference>
<dbReference type="OrthoDB" id="61727at2"/>
<evidence type="ECO:0000313" key="2">
    <source>
        <dbReference type="Proteomes" id="UP000009144"/>
    </source>
</evidence>
<accession>I1XG44</accession>
<dbReference type="KEGG" id="mej:Q7A_517"/>
<proteinExistence type="predicted"/>
<protein>
    <submittedName>
        <fullName evidence="1">Uncharacterized protein</fullName>
    </submittedName>
</protein>
<dbReference type="HOGENOM" id="CLU_1132552_0_0_6"/>
<keyword evidence="2" id="KW-1185">Reference proteome</keyword>
<dbReference type="eggNOG" id="ENOG502ZWB6">
    <property type="taxonomic scope" value="Bacteria"/>
</dbReference>
<dbReference type="RefSeq" id="WP_014705738.1">
    <property type="nucleotide sequence ID" value="NC_017857.3"/>
</dbReference>
<dbReference type="Proteomes" id="UP000009144">
    <property type="component" value="Chromosome"/>
</dbReference>
<reference evidence="1 2" key="1">
    <citation type="journal article" date="2012" name="J. Bacteriol.">
        <title>Complete genome sequences of Methylophaga sp. strain JAM1 and Methylophaga sp. strain JAM7.</title>
        <authorList>
            <person name="Villeneuve C."/>
            <person name="Martineau C."/>
            <person name="Mauffrey F."/>
            <person name="Villemur R."/>
        </authorList>
    </citation>
    <scope>NUCLEOTIDE SEQUENCE [LARGE SCALE GENOMIC DNA]</scope>
    <source>
        <strain evidence="1 2">JAM1</strain>
    </source>
</reference>